<dbReference type="AlphaFoldDB" id="A0A1C7P604"/>
<dbReference type="PATRIC" id="fig|1612624.7.peg.601"/>
<evidence type="ECO:0000313" key="4">
    <source>
        <dbReference type="EMBL" id="OBZ96712.1"/>
    </source>
</evidence>
<sequence length="206" mass="22089">MLDGHIRKRLAPWLDHGGQALARRGISANTVTVAGFLIGLAAAVAIILDEFVLAFLLVAASRICDGLDGAVARATEKTDFGGFLDIVLDFAFYGLIPLAFILSDPYENGAAGGLLLLSFYINGASFLAFAIMAAKRGLSTQVRGAKSLYFTTGLAEASETIAVFLAFCLFPQWFSEIAVLFALVCFYTALSRIMLARISFKAEKQT</sequence>
<keyword evidence="3" id="KW-1133">Transmembrane helix</keyword>
<evidence type="ECO:0000256" key="2">
    <source>
        <dbReference type="RuleBase" id="RU003750"/>
    </source>
</evidence>
<name>A0A1C7P604_9HYPH</name>
<dbReference type="InterPro" id="IPR000462">
    <property type="entry name" value="CDP-OH_P_trans"/>
</dbReference>
<dbReference type="Proteomes" id="UP000093111">
    <property type="component" value="Unassembled WGS sequence"/>
</dbReference>
<dbReference type="GO" id="GO:0008654">
    <property type="term" value="P:phospholipid biosynthetic process"/>
    <property type="evidence" value="ECO:0007669"/>
    <property type="project" value="InterPro"/>
</dbReference>
<dbReference type="GO" id="GO:0016780">
    <property type="term" value="F:phosphotransferase activity, for other substituted phosphate groups"/>
    <property type="evidence" value="ECO:0007669"/>
    <property type="project" value="InterPro"/>
</dbReference>
<feature type="transmembrane region" description="Helical" evidence="3">
    <location>
        <begin position="147"/>
        <end position="167"/>
    </location>
</feature>
<dbReference type="RefSeq" id="WP_068951493.1">
    <property type="nucleotide sequence ID" value="NZ_LGLV01000004.1"/>
</dbReference>
<keyword evidence="1 2" id="KW-0808">Transferase</keyword>
<evidence type="ECO:0000313" key="5">
    <source>
        <dbReference type="Proteomes" id="UP000093111"/>
    </source>
</evidence>
<dbReference type="InterPro" id="IPR048254">
    <property type="entry name" value="CDP_ALCOHOL_P_TRANSF_CS"/>
</dbReference>
<dbReference type="PROSITE" id="PS00379">
    <property type="entry name" value="CDP_ALCOHOL_P_TRANSF"/>
    <property type="match status" value="1"/>
</dbReference>
<dbReference type="InterPro" id="IPR043130">
    <property type="entry name" value="CDP-OH_PTrfase_TM_dom"/>
</dbReference>
<accession>A0A1C7P604</accession>
<keyword evidence="5" id="KW-1185">Reference proteome</keyword>
<comment type="similarity">
    <text evidence="2">Belongs to the CDP-alcohol phosphatidyltransferase class-I family.</text>
</comment>
<proteinExistence type="inferred from homology"/>
<feature type="transmembrane region" description="Helical" evidence="3">
    <location>
        <begin position="33"/>
        <end position="59"/>
    </location>
</feature>
<evidence type="ECO:0000256" key="1">
    <source>
        <dbReference type="ARBA" id="ARBA00022679"/>
    </source>
</evidence>
<dbReference type="Gene3D" id="1.20.120.1760">
    <property type="match status" value="1"/>
</dbReference>
<gene>
    <name evidence="4" type="ORF">ADU59_02905</name>
</gene>
<dbReference type="STRING" id="1612624.ADU59_02905"/>
<feature type="transmembrane region" description="Helical" evidence="3">
    <location>
        <begin position="114"/>
        <end position="135"/>
    </location>
</feature>
<dbReference type="OrthoDB" id="9790577at2"/>
<evidence type="ECO:0000256" key="3">
    <source>
        <dbReference type="SAM" id="Phobius"/>
    </source>
</evidence>
<keyword evidence="3" id="KW-0812">Transmembrane</keyword>
<keyword evidence="3" id="KW-0472">Membrane</keyword>
<organism evidence="4 5">
    <name type="scientific">Pararhizobium polonicum</name>
    <dbReference type="NCBI Taxonomy" id="1612624"/>
    <lineage>
        <taxon>Bacteria</taxon>
        <taxon>Pseudomonadati</taxon>
        <taxon>Pseudomonadota</taxon>
        <taxon>Alphaproteobacteria</taxon>
        <taxon>Hyphomicrobiales</taxon>
        <taxon>Rhizobiaceae</taxon>
        <taxon>Rhizobium/Agrobacterium group</taxon>
        <taxon>Pararhizobium</taxon>
    </lineage>
</organism>
<feature type="transmembrane region" description="Helical" evidence="3">
    <location>
        <begin position="80"/>
        <end position="102"/>
    </location>
</feature>
<comment type="caution">
    <text evidence="4">The sequence shown here is derived from an EMBL/GenBank/DDBJ whole genome shotgun (WGS) entry which is preliminary data.</text>
</comment>
<dbReference type="EMBL" id="LGLV01000004">
    <property type="protein sequence ID" value="OBZ96712.1"/>
    <property type="molecule type" value="Genomic_DNA"/>
</dbReference>
<feature type="transmembrane region" description="Helical" evidence="3">
    <location>
        <begin position="173"/>
        <end position="195"/>
    </location>
</feature>
<reference evidence="4 5" key="1">
    <citation type="journal article" date="2016" name="Syst. Appl. Microbiol.">
        <title>Pararhizobium polonicum sp. nov. isolated from tumors on stone fruit rootstocks.</title>
        <authorList>
            <person name="Pulawska J."/>
            <person name="Kuzmanovic N."/>
            <person name="Willems A."/>
            <person name="Pothier J.F."/>
        </authorList>
    </citation>
    <scope>NUCLEOTIDE SEQUENCE [LARGE SCALE GENOMIC DNA]</scope>
    <source>
        <strain evidence="4 5">F5.1</strain>
    </source>
</reference>
<dbReference type="Pfam" id="PF01066">
    <property type="entry name" value="CDP-OH_P_transf"/>
    <property type="match status" value="1"/>
</dbReference>
<dbReference type="GO" id="GO:0016020">
    <property type="term" value="C:membrane"/>
    <property type="evidence" value="ECO:0007669"/>
    <property type="project" value="InterPro"/>
</dbReference>
<protein>
    <submittedName>
        <fullName evidence="4">Membrane protein</fullName>
    </submittedName>
</protein>